<gene>
    <name evidence="4" type="ORF">DFR76_1165</name>
</gene>
<proteinExistence type="predicted"/>
<dbReference type="InterPro" id="IPR058748">
    <property type="entry name" value="PglY_5th"/>
</dbReference>
<evidence type="ECO:0000259" key="3">
    <source>
        <dbReference type="Pfam" id="PF26382"/>
    </source>
</evidence>
<feature type="domain" description="ATPase PglY 5th" evidence="2">
    <location>
        <begin position="847"/>
        <end position="950"/>
    </location>
</feature>
<evidence type="ECO:0000313" key="5">
    <source>
        <dbReference type="Proteomes" id="UP000254869"/>
    </source>
</evidence>
<dbReference type="Pfam" id="PF26382">
    <property type="entry name" value="BREX_PglY_6th"/>
    <property type="match status" value="1"/>
</dbReference>
<reference evidence="4 5" key="1">
    <citation type="submission" date="2018-07" db="EMBL/GenBank/DDBJ databases">
        <title>Genomic Encyclopedia of Type Strains, Phase IV (KMG-IV): sequencing the most valuable type-strain genomes for metagenomic binning, comparative biology and taxonomic classification.</title>
        <authorList>
            <person name="Goeker M."/>
        </authorList>
    </citation>
    <scope>NUCLEOTIDE SEQUENCE [LARGE SCALE GENOMIC DNA]</scope>
    <source>
        <strain evidence="4 5">DSM 44290</strain>
    </source>
</reference>
<organism evidence="4 5">
    <name type="scientific">Nocardia pseudobrasiliensis</name>
    <dbReference type="NCBI Taxonomy" id="45979"/>
    <lineage>
        <taxon>Bacteria</taxon>
        <taxon>Bacillati</taxon>
        <taxon>Actinomycetota</taxon>
        <taxon>Actinomycetes</taxon>
        <taxon>Mycobacteriales</taxon>
        <taxon>Nocardiaceae</taxon>
        <taxon>Nocardia</taxon>
    </lineage>
</organism>
<dbReference type="EMBL" id="QQBC01000016">
    <property type="protein sequence ID" value="RDI60273.1"/>
    <property type="molecule type" value="Genomic_DNA"/>
</dbReference>
<feature type="region of interest" description="Disordered" evidence="1">
    <location>
        <begin position="1172"/>
        <end position="1196"/>
    </location>
</feature>
<keyword evidence="5" id="KW-1185">Reference proteome</keyword>
<dbReference type="AlphaFoldDB" id="A0A370HNX8"/>
<evidence type="ECO:0000256" key="1">
    <source>
        <dbReference type="SAM" id="MobiDB-lite"/>
    </source>
</evidence>
<dbReference type="Pfam" id="PF26381">
    <property type="entry name" value="BREX_PglY_5th"/>
    <property type="match status" value="1"/>
</dbReference>
<dbReference type="Proteomes" id="UP000254869">
    <property type="component" value="Unassembled WGS sequence"/>
</dbReference>
<evidence type="ECO:0008006" key="6">
    <source>
        <dbReference type="Google" id="ProtNLM"/>
    </source>
</evidence>
<comment type="caution">
    <text evidence="4">The sequence shown here is derived from an EMBL/GenBank/DDBJ whole genome shotgun (WGS) entry which is preliminary data.</text>
</comment>
<protein>
    <recommendedName>
        <fullName evidence="6">Phage resistance protein</fullName>
    </recommendedName>
</protein>
<sequence length="1230" mass="134172">MTLLRDLIKIPTSVSDGDFVVKASEGADLANYVVTEQLRDDFGDALRMVGHAVATGRSQAAYLHGSFGSGKSHFMSVLREILQHNNEARAIPGLAAPIAEADSWLPGRKVLCLTFHLLGAQSVEQAVLEGYLNQITALHPDAPPPAVHRSDAMLADAATLRQTMTDEKFFEVLGNGGQPGAAGAGLASMMAQRQGWTAQSYDAAAAAAPGTKERDSLVSALTTAFYTGAVRSGEYLDLDTGLQVVTRHAKSLGYDVAVLFLDELILWLSTRMSDITFVNTEGAKLNKLVESSDAARPLPLVSFIAKQRNLEEFLGPQVGGTEREVLADVMRSGQGRFDEIILADTNLPEITEGRLLRPGTETVPKDEARRIIDEAFEAVRGNREVWDILLSGAQYGDAGIGSDRATFRRLYPFSPALVATLVALSQALQRERTALRVMTELLVERRNTLQVNDVIGVAALFDPLVLHGALPDRPQLKQQFQAARDTYRQKLRPLLLALNGITEEKAAGHEQFQLDDRLVRTLLVGALVPEVPALHNLTASRLHALNFGSISAPIPGYENQTIISRLSKLADDAGELHKTDGPDPVFSLKLSTVDYDKLLELVPHNETATGVLQQLVRDMVCIELGVGSSEGTFGELAHMKEWRGRRHQINVKFGNVRDRETMPDATLYAEGETWRVIIDYPFDNGGNRRDDLARIEGLEREKNTVFWLPYFLSDDLMVRLGQLAKINYLLGSGGTGDRLTMLAADWSIADRQQGKIYLQQRQQHLKSSLLDTLKLAYGVVKPRQSDTAVELDTGPVLVSLREALPLGDPRGGTVKAAFDNLTSDLLDWSFPGTPCLPVAEKPVTKGELNKVLGFARTAAADVARRAKVEGSTDQKTVQRICNNLQLGEIVENQYVLNATTCWWSTHLVREAAKDGYTEQFPVQVLRPLLDKPSPRGFERDLQNLILAVFAHEQQLAWYQHEGKIDIQAVQQITDSMTLKRPPMPEQDVWDRAVRRAKPIFGIQLAEYRTPATLEDFGTKIRSVAKAHVTATDMLVTELTEHADVLGLDTEARSGRLATARRVAKLLREIASETDDAVLVGMVADAEVGEIEDLVAGTSFKQSDQVKAALAGTQWDLLDAVAQRASHDGGAKLVIEELRAAAGYEQSVCDLAAALKVAVSAAAALLVKPVPSPAPPPAAVSNSNPTPTRVPTRQQRDVADTSAIAAVMAEIENEVTAGHNVRVSWEVIGDS</sequence>
<name>A0A370HNX8_9NOCA</name>
<evidence type="ECO:0000259" key="2">
    <source>
        <dbReference type="Pfam" id="PF26381"/>
    </source>
</evidence>
<evidence type="ECO:0000313" key="4">
    <source>
        <dbReference type="EMBL" id="RDI60273.1"/>
    </source>
</evidence>
<dbReference type="InterPro" id="IPR058747">
    <property type="entry name" value="PglY_C"/>
</dbReference>
<dbReference type="RefSeq" id="WP_068008803.1">
    <property type="nucleotide sequence ID" value="NZ_QQBC01000016.1"/>
</dbReference>
<accession>A0A370HNX8</accession>
<dbReference type="STRING" id="1210086.GCA_001613105_07674"/>
<feature type="domain" description="ATPase PglY C-terminal" evidence="3">
    <location>
        <begin position="993"/>
        <end position="1169"/>
    </location>
</feature>